<dbReference type="NCBIfam" id="NF008909">
    <property type="entry name" value="PRK12273.1"/>
    <property type="match status" value="1"/>
</dbReference>
<accession>A0ABT9V883</accession>
<dbReference type="Pfam" id="PF00206">
    <property type="entry name" value="Lyase_1"/>
    <property type="match status" value="1"/>
</dbReference>
<feature type="domain" description="Fumarase C C-terminal" evidence="8">
    <location>
        <begin position="411"/>
        <end position="464"/>
    </location>
</feature>
<dbReference type="PRINTS" id="PR00145">
    <property type="entry name" value="ARGSUCLYASE"/>
</dbReference>
<dbReference type="InterPro" id="IPR022761">
    <property type="entry name" value="Fumarate_lyase_N"/>
</dbReference>
<evidence type="ECO:0000256" key="1">
    <source>
        <dbReference type="ARBA" id="ARBA00005596"/>
    </source>
</evidence>
<dbReference type="Gene3D" id="1.20.200.10">
    <property type="entry name" value="Fumarase/aspartase (Central domain)"/>
    <property type="match status" value="1"/>
</dbReference>
<proteinExistence type="inferred from homology"/>
<name>A0ABT9V883_9BACL</name>
<evidence type="ECO:0000313" key="10">
    <source>
        <dbReference type="Proteomes" id="UP001231362"/>
    </source>
</evidence>
<dbReference type="CDD" id="cd01357">
    <property type="entry name" value="Aspartase"/>
    <property type="match status" value="1"/>
</dbReference>
<dbReference type="Gene3D" id="1.10.40.30">
    <property type="entry name" value="Fumarase/aspartase (C-terminal domain)"/>
    <property type="match status" value="1"/>
</dbReference>
<gene>
    <name evidence="9" type="ORF">J2S07_003494</name>
</gene>
<feature type="domain" description="Fumarate lyase N-terminal" evidence="7">
    <location>
        <begin position="16"/>
        <end position="345"/>
    </location>
</feature>
<organism evidence="9 10">
    <name type="scientific">Anoxybacillus andreesenii</name>
    <dbReference type="NCBI Taxonomy" id="1325932"/>
    <lineage>
        <taxon>Bacteria</taxon>
        <taxon>Bacillati</taxon>
        <taxon>Bacillota</taxon>
        <taxon>Bacilli</taxon>
        <taxon>Bacillales</taxon>
        <taxon>Anoxybacillaceae</taxon>
        <taxon>Anoxybacillus</taxon>
    </lineage>
</organism>
<evidence type="ECO:0000256" key="2">
    <source>
        <dbReference type="ARBA" id="ARBA00012992"/>
    </source>
</evidence>
<comment type="caution">
    <text evidence="9">The sequence shown here is derived from an EMBL/GenBank/DDBJ whole genome shotgun (WGS) entry which is preliminary data.</text>
</comment>
<comment type="similarity">
    <text evidence="1 6">Belongs to the class-II fumarase/aspartase family. Aspartase subfamily.</text>
</comment>
<evidence type="ECO:0000259" key="7">
    <source>
        <dbReference type="Pfam" id="PF00206"/>
    </source>
</evidence>
<dbReference type="InterPro" id="IPR024083">
    <property type="entry name" value="Fumarase/histidase_N"/>
</dbReference>
<dbReference type="PANTHER" id="PTHR42696:SF2">
    <property type="entry name" value="ASPARTATE AMMONIA-LYASE"/>
    <property type="match status" value="1"/>
</dbReference>
<dbReference type="GO" id="GO:0008797">
    <property type="term" value="F:aspartate ammonia-lyase activity"/>
    <property type="evidence" value="ECO:0007669"/>
    <property type="project" value="UniProtKB-EC"/>
</dbReference>
<protein>
    <recommendedName>
        <fullName evidence="3 5">Aspartate ammonia-lyase</fullName>
        <shortName evidence="6">Aspartase</shortName>
        <ecNumber evidence="2 5">4.3.1.1</ecNumber>
    </recommendedName>
</protein>
<dbReference type="PRINTS" id="PR00149">
    <property type="entry name" value="FUMRATELYASE"/>
</dbReference>
<reference evidence="9 10" key="1">
    <citation type="submission" date="2023-07" db="EMBL/GenBank/DDBJ databases">
        <title>Genomic Encyclopedia of Type Strains, Phase IV (KMG-IV): sequencing the most valuable type-strain genomes for metagenomic binning, comparative biology and taxonomic classification.</title>
        <authorList>
            <person name="Goeker M."/>
        </authorList>
    </citation>
    <scope>NUCLEOTIDE SEQUENCE [LARGE SCALE GENOMIC DNA]</scope>
    <source>
        <strain evidence="9 10">DSM 23948</strain>
    </source>
</reference>
<dbReference type="PANTHER" id="PTHR42696">
    <property type="entry name" value="ASPARTATE AMMONIA-LYASE"/>
    <property type="match status" value="1"/>
</dbReference>
<keyword evidence="10" id="KW-1185">Reference proteome</keyword>
<evidence type="ECO:0000259" key="8">
    <source>
        <dbReference type="Pfam" id="PF10415"/>
    </source>
</evidence>
<evidence type="ECO:0000256" key="3">
    <source>
        <dbReference type="ARBA" id="ARBA00016146"/>
    </source>
</evidence>
<dbReference type="RefSeq" id="WP_307151636.1">
    <property type="nucleotide sequence ID" value="NZ_JAUSTU010000021.1"/>
</dbReference>
<evidence type="ECO:0000256" key="4">
    <source>
        <dbReference type="ARBA" id="ARBA00023239"/>
    </source>
</evidence>
<dbReference type="EC" id="4.3.1.1" evidence="2 5"/>
<evidence type="ECO:0000256" key="5">
    <source>
        <dbReference type="NCBIfam" id="TIGR00839"/>
    </source>
</evidence>
<keyword evidence="4 6" id="KW-0456">Lyase</keyword>
<dbReference type="InterPro" id="IPR008948">
    <property type="entry name" value="L-Aspartase-like"/>
</dbReference>
<sequence length="486" mass="53603">MLDNTQNYRIEKDFLGEKKIPADAYYGIQTMRAIENFPITGYQIDQSLILAMATVKKAAALANYEVGQLDERIKDAVVTAADEILAGKLHDQFIVDPIQGGAGTSINMNANEVIANRALELLGEEKGNYAIISPNSHVNMAQSTNDAFPTAIHLATLATLNQLLQVMDELHQEFLNKAVEFDGMIKMGRTHLQDAVPIRLGQEFEAYARVLKRDIKRISTTRDSLYEVNMGATAVGTGINADPEYIKKADEYLAELSGYPIKGTRNLVDGTQNTDCYLEVSSALKICMLNMSKVANDLRMMTSGPRCGFGEINLPARQPGSSIMPGKVNPVMAEVLNQSAFQVAGNDLTISMACEAGQFELNVMEPVIVYNLLQSIKIMTNVFTVFREYCLSGITANKERMEEYVNNSVGIITAINPHVGYETAAQVAREAILTNRSVRDIVLEKGILSREELDTILHPLEMTKPGIAGKELLKKKQTEMKELKLV</sequence>
<dbReference type="InterPro" id="IPR018951">
    <property type="entry name" value="Fumarase_C_C"/>
</dbReference>
<dbReference type="NCBIfam" id="TIGR00839">
    <property type="entry name" value="aspA"/>
    <property type="match status" value="1"/>
</dbReference>
<dbReference type="Pfam" id="PF10415">
    <property type="entry name" value="FumaraseC_C"/>
    <property type="match status" value="1"/>
</dbReference>
<evidence type="ECO:0000256" key="6">
    <source>
        <dbReference type="RuleBase" id="RU362017"/>
    </source>
</evidence>
<dbReference type="SUPFAM" id="SSF48557">
    <property type="entry name" value="L-aspartase-like"/>
    <property type="match status" value="1"/>
</dbReference>
<dbReference type="InterPro" id="IPR000362">
    <property type="entry name" value="Fumarate_lyase_fam"/>
</dbReference>
<comment type="catalytic activity">
    <reaction evidence="6">
        <text>L-aspartate = fumarate + NH4(+)</text>
        <dbReference type="Rhea" id="RHEA:16601"/>
        <dbReference type="ChEBI" id="CHEBI:28938"/>
        <dbReference type="ChEBI" id="CHEBI:29806"/>
        <dbReference type="ChEBI" id="CHEBI:29991"/>
        <dbReference type="EC" id="4.3.1.1"/>
    </reaction>
</comment>
<dbReference type="PROSITE" id="PS00163">
    <property type="entry name" value="FUMARATE_LYASES"/>
    <property type="match status" value="1"/>
</dbReference>
<dbReference type="InterPro" id="IPR020557">
    <property type="entry name" value="Fumarate_lyase_CS"/>
</dbReference>
<dbReference type="Proteomes" id="UP001231362">
    <property type="component" value="Unassembled WGS sequence"/>
</dbReference>
<evidence type="ECO:0000313" key="9">
    <source>
        <dbReference type="EMBL" id="MDQ0157166.1"/>
    </source>
</evidence>
<dbReference type="Gene3D" id="1.10.275.10">
    <property type="entry name" value="Fumarase/aspartase (N-terminal domain)"/>
    <property type="match status" value="1"/>
</dbReference>
<dbReference type="InterPro" id="IPR051546">
    <property type="entry name" value="Aspartate_Ammonia-Lyase"/>
</dbReference>
<dbReference type="EMBL" id="JAUSTU010000021">
    <property type="protein sequence ID" value="MDQ0157166.1"/>
    <property type="molecule type" value="Genomic_DNA"/>
</dbReference>
<dbReference type="InterPro" id="IPR004708">
    <property type="entry name" value="ApsA"/>
</dbReference>